<dbReference type="Proteomes" id="UP000092154">
    <property type="component" value="Unassembled WGS sequence"/>
</dbReference>
<evidence type="ECO:0000313" key="2">
    <source>
        <dbReference type="Proteomes" id="UP000092154"/>
    </source>
</evidence>
<keyword evidence="2" id="KW-1185">Reference proteome</keyword>
<evidence type="ECO:0000313" key="1">
    <source>
        <dbReference type="EMBL" id="OAX31893.1"/>
    </source>
</evidence>
<name>A0A1B7MH12_9AGAM</name>
<dbReference type="EMBL" id="KV449195">
    <property type="protein sequence ID" value="OAX31893.1"/>
    <property type="molecule type" value="Genomic_DNA"/>
</dbReference>
<dbReference type="AlphaFoldDB" id="A0A1B7MH12"/>
<reference evidence="1 2" key="1">
    <citation type="submission" date="2016-06" db="EMBL/GenBank/DDBJ databases">
        <title>Comparative genomics of the ectomycorrhizal sister species Rhizopogon vinicolor and Rhizopogon vesiculosus (Basidiomycota: Boletales) reveals a divergence of the mating type B locus.</title>
        <authorList>
            <consortium name="DOE Joint Genome Institute"/>
            <person name="Mujic A.B."/>
            <person name="Kuo A."/>
            <person name="Tritt A."/>
            <person name="Lipzen A."/>
            <person name="Chen C."/>
            <person name="Johnson J."/>
            <person name="Sharma A."/>
            <person name="Barry K."/>
            <person name="Grigoriev I.V."/>
            <person name="Spatafora J.W."/>
        </authorList>
    </citation>
    <scope>NUCLEOTIDE SEQUENCE [LARGE SCALE GENOMIC DNA]</scope>
    <source>
        <strain evidence="1 2">AM-OR11-026</strain>
    </source>
</reference>
<protein>
    <submittedName>
        <fullName evidence="1">Uncharacterized protein</fullName>
    </submittedName>
</protein>
<sequence length="94" mass="10871">MNEEQFAPGNAKELYDRLIDLVMEIVRLRRNAGEKELDAAVIRLHSSIQRSFVCMHSNDQTAKIKRRNMQEFLGEHCSEPLAEVTAIVDRYAPR</sequence>
<proteinExistence type="predicted"/>
<dbReference type="OrthoDB" id="2691563at2759"/>
<organism evidence="1 2">
    <name type="scientific">Rhizopogon vinicolor AM-OR11-026</name>
    <dbReference type="NCBI Taxonomy" id="1314800"/>
    <lineage>
        <taxon>Eukaryota</taxon>
        <taxon>Fungi</taxon>
        <taxon>Dikarya</taxon>
        <taxon>Basidiomycota</taxon>
        <taxon>Agaricomycotina</taxon>
        <taxon>Agaricomycetes</taxon>
        <taxon>Agaricomycetidae</taxon>
        <taxon>Boletales</taxon>
        <taxon>Suillineae</taxon>
        <taxon>Rhizopogonaceae</taxon>
        <taxon>Rhizopogon</taxon>
    </lineage>
</organism>
<accession>A0A1B7MH12</accession>
<dbReference type="InParanoid" id="A0A1B7MH12"/>
<gene>
    <name evidence="1" type="ORF">K503DRAFT_777197</name>
</gene>